<accession>A0ABQ4GM78</accession>
<proteinExistence type="predicted"/>
<sequence length="86" mass="9452">MTTSEIAECRADMAAAATAVRDVLQALTAVPAMFGDHTWQGHAADRWAAGWNTRKTQLTRLFDAVLAEQPRLIARVEEAERRKAAS</sequence>
<dbReference type="SUPFAM" id="SSF140453">
    <property type="entry name" value="EsxAB dimer-like"/>
    <property type="match status" value="1"/>
</dbReference>
<gene>
    <name evidence="1" type="ORF">Msi02_33340</name>
</gene>
<dbReference type="InterPro" id="IPR036689">
    <property type="entry name" value="ESAT-6-like_sf"/>
</dbReference>
<evidence type="ECO:0008006" key="3">
    <source>
        <dbReference type="Google" id="ProtNLM"/>
    </source>
</evidence>
<comment type="caution">
    <text evidence="1">The sequence shown here is derived from an EMBL/GenBank/DDBJ whole genome shotgun (WGS) entry which is preliminary data.</text>
</comment>
<name>A0ABQ4GM78_9ACTN</name>
<organism evidence="1 2">
    <name type="scientific">Microbispora siamensis</name>
    <dbReference type="NCBI Taxonomy" id="564413"/>
    <lineage>
        <taxon>Bacteria</taxon>
        <taxon>Bacillati</taxon>
        <taxon>Actinomycetota</taxon>
        <taxon>Actinomycetes</taxon>
        <taxon>Streptosporangiales</taxon>
        <taxon>Streptosporangiaceae</taxon>
        <taxon>Microbispora</taxon>
    </lineage>
</organism>
<reference evidence="1 2" key="1">
    <citation type="submission" date="2021-01" db="EMBL/GenBank/DDBJ databases">
        <title>Whole genome shotgun sequence of Microbispora siamensis NBRC 104113.</title>
        <authorList>
            <person name="Komaki H."/>
            <person name="Tamura T."/>
        </authorList>
    </citation>
    <scope>NUCLEOTIDE SEQUENCE [LARGE SCALE GENOMIC DNA]</scope>
    <source>
        <strain evidence="1 2">NBRC 104113</strain>
    </source>
</reference>
<keyword evidence="2" id="KW-1185">Reference proteome</keyword>
<dbReference type="EMBL" id="BOOF01000017">
    <property type="protein sequence ID" value="GIH62517.1"/>
    <property type="molecule type" value="Genomic_DNA"/>
</dbReference>
<evidence type="ECO:0000313" key="2">
    <source>
        <dbReference type="Proteomes" id="UP000660454"/>
    </source>
</evidence>
<dbReference type="RefSeq" id="WP_204049171.1">
    <property type="nucleotide sequence ID" value="NZ_BOOF01000017.1"/>
</dbReference>
<evidence type="ECO:0000313" key="1">
    <source>
        <dbReference type="EMBL" id="GIH62517.1"/>
    </source>
</evidence>
<protein>
    <recommendedName>
        <fullName evidence="3">WXG100 family type VII secretion target</fullName>
    </recommendedName>
</protein>
<dbReference type="Proteomes" id="UP000660454">
    <property type="component" value="Unassembled WGS sequence"/>
</dbReference>